<keyword evidence="3" id="KW-0520">NAD</keyword>
<protein>
    <recommendedName>
        <fullName evidence="1">methylmalonate-semialdehyde dehydrogenase (CoA acylating)</fullName>
        <ecNumber evidence="1">1.2.1.27</ecNumber>
    </recommendedName>
</protein>
<evidence type="ECO:0000259" key="4">
    <source>
        <dbReference type="Pfam" id="PF00171"/>
    </source>
</evidence>
<name>A0A518D9B3_9BACT</name>
<dbReference type="SUPFAM" id="SSF53720">
    <property type="entry name" value="ALDH-like"/>
    <property type="match status" value="1"/>
</dbReference>
<dbReference type="EC" id="1.2.1.27" evidence="1"/>
<dbReference type="PANTHER" id="PTHR43866">
    <property type="entry name" value="MALONATE-SEMIALDEHYDE DEHYDROGENASE"/>
    <property type="match status" value="1"/>
</dbReference>
<dbReference type="Proteomes" id="UP000317429">
    <property type="component" value="Chromosome"/>
</dbReference>
<evidence type="ECO:0000256" key="1">
    <source>
        <dbReference type="ARBA" id="ARBA00013048"/>
    </source>
</evidence>
<dbReference type="CDD" id="cd07085">
    <property type="entry name" value="ALDH_F6_MMSDH"/>
    <property type="match status" value="1"/>
</dbReference>
<dbReference type="FunFam" id="3.40.605.10:FF:000003">
    <property type="entry name" value="Methylmalonate-semialdehyde dehydrogenase [acylating]"/>
    <property type="match status" value="1"/>
</dbReference>
<dbReference type="InterPro" id="IPR015590">
    <property type="entry name" value="Aldehyde_DH_dom"/>
</dbReference>
<dbReference type="InterPro" id="IPR010061">
    <property type="entry name" value="MeMal-semiAld_DH"/>
</dbReference>
<accession>A0A518D9B3</accession>
<dbReference type="NCBIfam" id="TIGR01722">
    <property type="entry name" value="MMSDH"/>
    <property type="match status" value="1"/>
</dbReference>
<reference evidence="5 6" key="1">
    <citation type="submission" date="2019-02" db="EMBL/GenBank/DDBJ databases">
        <title>Deep-cultivation of Planctomycetes and their phenomic and genomic characterization uncovers novel biology.</title>
        <authorList>
            <person name="Wiegand S."/>
            <person name="Jogler M."/>
            <person name="Boedeker C."/>
            <person name="Pinto D."/>
            <person name="Vollmers J."/>
            <person name="Rivas-Marin E."/>
            <person name="Kohn T."/>
            <person name="Peeters S.H."/>
            <person name="Heuer A."/>
            <person name="Rast P."/>
            <person name="Oberbeckmann S."/>
            <person name="Bunk B."/>
            <person name="Jeske O."/>
            <person name="Meyerdierks A."/>
            <person name="Storesund J.E."/>
            <person name="Kallscheuer N."/>
            <person name="Luecker S."/>
            <person name="Lage O.M."/>
            <person name="Pohl T."/>
            <person name="Merkel B.J."/>
            <person name="Hornburger P."/>
            <person name="Mueller R.-W."/>
            <person name="Bruemmer F."/>
            <person name="Labrenz M."/>
            <person name="Spormann A.M."/>
            <person name="Op den Camp H."/>
            <person name="Overmann J."/>
            <person name="Amann R."/>
            <person name="Jetten M.S.M."/>
            <person name="Mascher T."/>
            <person name="Medema M.H."/>
            <person name="Devos D.P."/>
            <person name="Kaster A.-K."/>
            <person name="Ovreas L."/>
            <person name="Rohde M."/>
            <person name="Galperin M.Y."/>
            <person name="Jogler C."/>
        </authorList>
    </citation>
    <scope>NUCLEOTIDE SEQUENCE [LARGE SCALE GENOMIC DNA]</scope>
    <source>
        <strain evidence="5 6">Pla175</strain>
    </source>
</reference>
<dbReference type="FunFam" id="3.40.309.10:FF:000002">
    <property type="entry name" value="Methylmalonate-semialdehyde dehydrogenase (Acylating)"/>
    <property type="match status" value="1"/>
</dbReference>
<dbReference type="InterPro" id="IPR016160">
    <property type="entry name" value="Ald_DH_CS_CYS"/>
</dbReference>
<dbReference type="GO" id="GO:0006210">
    <property type="term" value="P:thymine catabolic process"/>
    <property type="evidence" value="ECO:0007669"/>
    <property type="project" value="TreeGrafter"/>
</dbReference>
<evidence type="ECO:0000313" key="5">
    <source>
        <dbReference type="EMBL" id="QDU88055.1"/>
    </source>
</evidence>
<evidence type="ECO:0000256" key="2">
    <source>
        <dbReference type="ARBA" id="ARBA00023002"/>
    </source>
</evidence>
<dbReference type="PANTHER" id="PTHR43866:SF4">
    <property type="entry name" value="MALONATE-SEMIALDEHYDE DEHYDROGENASE"/>
    <property type="match status" value="1"/>
</dbReference>
<dbReference type="InterPro" id="IPR016162">
    <property type="entry name" value="Ald_DH_N"/>
</dbReference>
<dbReference type="GO" id="GO:0004491">
    <property type="term" value="F:methylmalonate-semialdehyde dehydrogenase (acylating, NAD) activity"/>
    <property type="evidence" value="ECO:0007669"/>
    <property type="project" value="UniProtKB-EC"/>
</dbReference>
<dbReference type="InterPro" id="IPR016163">
    <property type="entry name" value="Ald_DH_C"/>
</dbReference>
<keyword evidence="2 5" id="KW-0560">Oxidoreductase</keyword>
<gene>
    <name evidence="5" type="primary">iolA</name>
    <name evidence="5" type="ORF">Pla175_14250</name>
</gene>
<dbReference type="RefSeq" id="WP_145282565.1">
    <property type="nucleotide sequence ID" value="NZ_CP036291.1"/>
</dbReference>
<dbReference type="GO" id="GO:0006574">
    <property type="term" value="P:L-valine catabolic process"/>
    <property type="evidence" value="ECO:0007669"/>
    <property type="project" value="TreeGrafter"/>
</dbReference>
<dbReference type="AlphaFoldDB" id="A0A518D9B3"/>
<dbReference type="KEGG" id="pnd:Pla175_14250"/>
<proteinExistence type="predicted"/>
<dbReference type="OrthoDB" id="4503395at2"/>
<dbReference type="Gene3D" id="3.40.309.10">
    <property type="entry name" value="Aldehyde Dehydrogenase, Chain A, domain 2"/>
    <property type="match status" value="1"/>
</dbReference>
<sequence length="501" mass="53385">MPTIETVPSFSGGVWSSLDATAYEEVFNPSTGTVIARTPLASAGQTAEVVEAAARALPGWSATPVVERARVMFRFRALMEQHFDEIAALVTREHGKTLTEARAEVNRGVEMVEFSCGIPSLIIGDMLPNIAAGVDAQCVRHPVGVCVGITPYNFPNMVPLWMFPVAITCGNTFVLKPSEKVPLSAVRLGELLAEAGLPAGVFNIVHGGKECVDALLTHPKVSAVSFVGSTPIAEYIYKTGTAHGKRVQAAGGAKNHLIIMPDADLDRTVKQLAASAYGCAGQRCMAGSLAVAVGSAGDPMVEALVDLGAAMKVGPSDGDESVAMGPVIRAEHRTRVATALENAKKDGATLALDGRERGMTDDAFLIGPSVVDHVTPEMRIASDEVFGPVLSVARVKNLEEALALGDACDYGNGAVIFTRDGYAAREFTRHFNAGMIGVNVGVPAPMAWFPFTGWNRSFFGDLHVQGTEGIQFYTRQKVTLTRWPRTDESHLDPVWRDAPRQ</sequence>
<dbReference type="EMBL" id="CP036291">
    <property type="protein sequence ID" value="QDU88055.1"/>
    <property type="molecule type" value="Genomic_DNA"/>
</dbReference>
<dbReference type="PROSITE" id="PS00070">
    <property type="entry name" value="ALDEHYDE_DEHYDR_CYS"/>
    <property type="match status" value="1"/>
</dbReference>
<dbReference type="InterPro" id="IPR016161">
    <property type="entry name" value="Ald_DH/histidinol_DH"/>
</dbReference>
<evidence type="ECO:0000313" key="6">
    <source>
        <dbReference type="Proteomes" id="UP000317429"/>
    </source>
</evidence>
<dbReference type="Gene3D" id="3.40.605.10">
    <property type="entry name" value="Aldehyde Dehydrogenase, Chain A, domain 1"/>
    <property type="match status" value="1"/>
</dbReference>
<keyword evidence="6" id="KW-1185">Reference proteome</keyword>
<dbReference type="Pfam" id="PF00171">
    <property type="entry name" value="Aldedh"/>
    <property type="match status" value="1"/>
</dbReference>
<organism evidence="5 6">
    <name type="scientific">Pirellulimonas nuda</name>
    <dbReference type="NCBI Taxonomy" id="2528009"/>
    <lineage>
        <taxon>Bacteria</taxon>
        <taxon>Pseudomonadati</taxon>
        <taxon>Planctomycetota</taxon>
        <taxon>Planctomycetia</taxon>
        <taxon>Pirellulales</taxon>
        <taxon>Lacipirellulaceae</taxon>
        <taxon>Pirellulimonas</taxon>
    </lineage>
</organism>
<evidence type="ECO:0000256" key="3">
    <source>
        <dbReference type="ARBA" id="ARBA00023027"/>
    </source>
</evidence>
<feature type="domain" description="Aldehyde dehydrogenase" evidence="4">
    <location>
        <begin position="24"/>
        <end position="478"/>
    </location>
</feature>